<dbReference type="PANTHER" id="PTHR46623">
    <property type="entry name" value="CARBOXYMETHYLENEBUTENOLIDASE-RELATED"/>
    <property type="match status" value="1"/>
</dbReference>
<proteinExistence type="predicted"/>
<protein>
    <submittedName>
        <fullName evidence="2">Dienelactone hydrolase family protein</fullName>
    </submittedName>
</protein>
<dbReference type="InterPro" id="IPR051049">
    <property type="entry name" value="Dienelactone_hydrolase-like"/>
</dbReference>
<name>A0A7H1MZ00_9PROT</name>
<dbReference type="SUPFAM" id="SSF53474">
    <property type="entry name" value="alpha/beta-Hydrolases"/>
    <property type="match status" value="1"/>
</dbReference>
<evidence type="ECO:0000259" key="1">
    <source>
        <dbReference type="Pfam" id="PF01738"/>
    </source>
</evidence>
<keyword evidence="3" id="KW-1185">Reference proteome</keyword>
<dbReference type="KEGG" id="dvn:HQ394_04040"/>
<dbReference type="InterPro" id="IPR002925">
    <property type="entry name" value="Dienelactn_hydro"/>
</dbReference>
<dbReference type="Proteomes" id="UP000516369">
    <property type="component" value="Chromosome"/>
</dbReference>
<sequence length="223" mass="23661">MGDRLQLTASDGHTLSAYRADATAAPRGHVVVVQEVFGVNDHIRRVCDGYAALGYTAIAPALFDRLQPGVELGYDEAGITAGRELVGRLGWDAPMLDIAAAATALHPDGRVGVIGYCWGGTIAWLAACRLEVGAAVAYYGRQIIDFVGERPHCPLIMHFGGEDPLIPRATVAAVQAAHPAIPVYVYEGAGHGFNCDARADFRPAIATLAQERTLAFLATNLRP</sequence>
<reference evidence="2 3" key="1">
    <citation type="submission" date="2020-05" db="EMBL/GenBank/DDBJ databases">
        <title>Complete closed genome sequence of Defluviicoccus vanus.</title>
        <authorList>
            <person name="Bessarab I."/>
            <person name="Arumugam K."/>
            <person name="Maszenan A.M."/>
            <person name="Seviour R.J."/>
            <person name="Williams R.B."/>
        </authorList>
    </citation>
    <scope>NUCLEOTIDE SEQUENCE [LARGE SCALE GENOMIC DNA]</scope>
    <source>
        <strain evidence="2 3">Ben 114</strain>
    </source>
</reference>
<dbReference type="Gene3D" id="3.40.50.1820">
    <property type="entry name" value="alpha/beta hydrolase"/>
    <property type="match status" value="1"/>
</dbReference>
<dbReference type="InterPro" id="IPR029058">
    <property type="entry name" value="AB_hydrolase_fold"/>
</dbReference>
<evidence type="ECO:0000313" key="2">
    <source>
        <dbReference type="EMBL" id="QNT68686.1"/>
    </source>
</evidence>
<dbReference type="AlphaFoldDB" id="A0A7H1MZ00"/>
<dbReference type="RefSeq" id="WP_190262121.1">
    <property type="nucleotide sequence ID" value="NZ_CP053923.1"/>
</dbReference>
<keyword evidence="2" id="KW-0378">Hydrolase</keyword>
<accession>A0A7H1MZ00</accession>
<dbReference type="GO" id="GO:0016787">
    <property type="term" value="F:hydrolase activity"/>
    <property type="evidence" value="ECO:0007669"/>
    <property type="project" value="UniProtKB-KW"/>
</dbReference>
<gene>
    <name evidence="2" type="ORF">HQ394_04040</name>
</gene>
<dbReference type="EMBL" id="CP053923">
    <property type="protein sequence ID" value="QNT68686.1"/>
    <property type="molecule type" value="Genomic_DNA"/>
</dbReference>
<organism evidence="2 3">
    <name type="scientific">Defluviicoccus vanus</name>
    <dbReference type="NCBI Taxonomy" id="111831"/>
    <lineage>
        <taxon>Bacteria</taxon>
        <taxon>Pseudomonadati</taxon>
        <taxon>Pseudomonadota</taxon>
        <taxon>Alphaproteobacteria</taxon>
        <taxon>Rhodospirillales</taxon>
        <taxon>Rhodospirillaceae</taxon>
        <taxon>Defluviicoccus</taxon>
    </lineage>
</organism>
<dbReference type="PANTHER" id="PTHR46623:SF6">
    <property type="entry name" value="ALPHA_BETA-HYDROLASES SUPERFAMILY PROTEIN"/>
    <property type="match status" value="1"/>
</dbReference>
<feature type="domain" description="Dienelactone hydrolase" evidence="1">
    <location>
        <begin position="16"/>
        <end position="219"/>
    </location>
</feature>
<dbReference type="Pfam" id="PF01738">
    <property type="entry name" value="DLH"/>
    <property type="match status" value="1"/>
</dbReference>
<evidence type="ECO:0000313" key="3">
    <source>
        <dbReference type="Proteomes" id="UP000516369"/>
    </source>
</evidence>